<feature type="transmembrane region" description="Helical" evidence="2">
    <location>
        <begin position="52"/>
        <end position="75"/>
    </location>
</feature>
<keyword evidence="2" id="KW-1133">Transmembrane helix</keyword>
<protein>
    <recommendedName>
        <fullName evidence="5">Nudix hydrolase domain-containing protein</fullName>
    </recommendedName>
</protein>
<dbReference type="Proteomes" id="UP000184501">
    <property type="component" value="Unassembled WGS sequence"/>
</dbReference>
<evidence type="ECO:0008006" key="5">
    <source>
        <dbReference type="Google" id="ProtNLM"/>
    </source>
</evidence>
<dbReference type="AlphaFoldDB" id="A0A1M4Y5S8"/>
<feature type="transmembrane region" description="Helical" evidence="2">
    <location>
        <begin position="81"/>
        <end position="99"/>
    </location>
</feature>
<gene>
    <name evidence="3" type="ORF">SAMN05444320_102246</name>
</gene>
<accession>A0A1M4Y5S8</accession>
<evidence type="ECO:0000313" key="3">
    <source>
        <dbReference type="EMBL" id="SHF01055.1"/>
    </source>
</evidence>
<name>A0A1M4Y5S8_STRHI</name>
<keyword evidence="2" id="KW-0812">Transmembrane</keyword>
<sequence>MFAGGGQKDDRAEIVPISPAGDEQQGRIRLITSREGVAVGKLSRLARARADYLGFLLAHEWPVVLSGVGVLLGAVTILPSAVGIVLSVIALGLGSVTFVRDFRLLRRRWSAYDFSLIAAPFPVADIPPPTAYPNAAYLHIPNRGTALVSDEIDQDLAARALPVEVDEQPYRLPRQLKASAPYVLPVRNRGRLVFNGQVVGMRGDPLPRARGAGSPVTLHRARFFDAQCSNEMCSLRITHRETGEEFDPRRRLLTDAGGRLRTLAESELADVVGISTVAVTTDGVLVLVRQSDRNIASALLLAPSGSGSLEPRDLGDAVTDAGGALQDVLRVGMERELCEETGLRADEIADTRVVGFARWMERGAKPEFFALTRLTVAAADLAGRRLASDERLYSSGLLTVPVDLRALGRELGAGVDLLAASSLPPQLREDGSLPLLVALRAAARWLVRQPENAPDNVADTAGETDAEEPDIRGGETRTLPSP</sequence>
<dbReference type="EMBL" id="FQVN01000002">
    <property type="protein sequence ID" value="SHF01055.1"/>
    <property type="molecule type" value="Genomic_DNA"/>
</dbReference>
<proteinExistence type="predicted"/>
<reference evidence="3 4" key="1">
    <citation type="submission" date="2016-11" db="EMBL/GenBank/DDBJ databases">
        <authorList>
            <person name="Jaros S."/>
            <person name="Januszkiewicz K."/>
            <person name="Wedrychowicz H."/>
        </authorList>
    </citation>
    <scope>NUCLEOTIDE SEQUENCE [LARGE SCALE GENOMIC DNA]</scope>
    <source>
        <strain evidence="3 4">DSM 44523</strain>
    </source>
</reference>
<organism evidence="3 4">
    <name type="scientific">Streptoalloteichus hindustanus</name>
    <dbReference type="NCBI Taxonomy" id="2017"/>
    <lineage>
        <taxon>Bacteria</taxon>
        <taxon>Bacillati</taxon>
        <taxon>Actinomycetota</taxon>
        <taxon>Actinomycetes</taxon>
        <taxon>Pseudonocardiales</taxon>
        <taxon>Pseudonocardiaceae</taxon>
        <taxon>Streptoalloteichus</taxon>
    </lineage>
</organism>
<keyword evidence="2" id="KW-0472">Membrane</keyword>
<feature type="region of interest" description="Disordered" evidence="1">
    <location>
        <begin position="450"/>
        <end position="482"/>
    </location>
</feature>
<evidence type="ECO:0000313" key="4">
    <source>
        <dbReference type="Proteomes" id="UP000184501"/>
    </source>
</evidence>
<evidence type="ECO:0000256" key="1">
    <source>
        <dbReference type="SAM" id="MobiDB-lite"/>
    </source>
</evidence>
<keyword evidence="4" id="KW-1185">Reference proteome</keyword>
<evidence type="ECO:0000256" key="2">
    <source>
        <dbReference type="SAM" id="Phobius"/>
    </source>
</evidence>